<evidence type="ECO:0000313" key="2">
    <source>
        <dbReference type="Proteomes" id="UP000032721"/>
    </source>
</evidence>
<name>A0A068QNM4_9GAMM</name>
<sequence>MEEAFALKILRIKLSIQAILLVIFKRAIDLAYESGYIPRIFVLIILRCH</sequence>
<dbReference type="HOGENOM" id="CLU_216038_0_0_6"/>
<accession>A0A068QNM4</accession>
<dbReference type="STRING" id="351671.XDD1_0468"/>
<reference evidence="1 2" key="1">
    <citation type="submission" date="2013-07" db="EMBL/GenBank/DDBJ databases">
        <authorList>
            <person name="Genoscope - CEA"/>
        </authorList>
    </citation>
    <scope>NUCLEOTIDE SEQUENCE [LARGE SCALE GENOMIC DNA]</scope>
    <source>
        <strain evidence="2">FRM16 / DSM 17909</strain>
    </source>
</reference>
<dbReference type="EMBL" id="FO704550">
    <property type="protein sequence ID" value="CDG16171.1"/>
    <property type="molecule type" value="Genomic_DNA"/>
</dbReference>
<gene>
    <name evidence="1" type="ORF">XDD1_0468</name>
</gene>
<dbReference type="AlphaFoldDB" id="A0A068QNM4"/>
<proteinExistence type="predicted"/>
<protein>
    <submittedName>
        <fullName evidence="1">Uncharacterized protein</fullName>
    </submittedName>
</protein>
<dbReference type="KEGG" id="xdo:XDD1_0468"/>
<organism evidence="1 2">
    <name type="scientific">Xenorhabdus doucetiae</name>
    <dbReference type="NCBI Taxonomy" id="351671"/>
    <lineage>
        <taxon>Bacteria</taxon>
        <taxon>Pseudomonadati</taxon>
        <taxon>Pseudomonadota</taxon>
        <taxon>Gammaproteobacteria</taxon>
        <taxon>Enterobacterales</taxon>
        <taxon>Morganellaceae</taxon>
        <taxon>Xenorhabdus</taxon>
    </lineage>
</organism>
<dbReference type="Proteomes" id="UP000032721">
    <property type="component" value="Chromosome"/>
</dbReference>
<evidence type="ECO:0000313" key="1">
    <source>
        <dbReference type="EMBL" id="CDG16171.1"/>
    </source>
</evidence>